<name>A0A8H3YER7_9TREE</name>
<protein>
    <recommendedName>
        <fullName evidence="4">Arrestin-like N-terminal domain-containing protein</fullName>
    </recommendedName>
</protein>
<organism evidence="2 3">
    <name type="scientific">Naganishia liquefaciens</name>
    <dbReference type="NCBI Taxonomy" id="104408"/>
    <lineage>
        <taxon>Eukaryota</taxon>
        <taxon>Fungi</taxon>
        <taxon>Dikarya</taxon>
        <taxon>Basidiomycota</taxon>
        <taxon>Agaricomycotina</taxon>
        <taxon>Tremellomycetes</taxon>
        <taxon>Filobasidiales</taxon>
        <taxon>Filobasidiaceae</taxon>
        <taxon>Naganishia</taxon>
    </lineage>
</organism>
<dbReference type="AlphaFoldDB" id="A0A8H3YER7"/>
<proteinExistence type="predicted"/>
<dbReference type="EMBL" id="BLZA01000019">
    <property type="protein sequence ID" value="GHJ86875.1"/>
    <property type="molecule type" value="Genomic_DNA"/>
</dbReference>
<evidence type="ECO:0000256" key="1">
    <source>
        <dbReference type="SAM" id="MobiDB-lite"/>
    </source>
</evidence>
<gene>
    <name evidence="2" type="ORF">NliqN6_3277</name>
</gene>
<feature type="region of interest" description="Disordered" evidence="1">
    <location>
        <begin position="482"/>
        <end position="518"/>
    </location>
</feature>
<dbReference type="OrthoDB" id="2586454at2759"/>
<evidence type="ECO:0000313" key="3">
    <source>
        <dbReference type="Proteomes" id="UP000620104"/>
    </source>
</evidence>
<evidence type="ECO:0008006" key="4">
    <source>
        <dbReference type="Google" id="ProtNLM"/>
    </source>
</evidence>
<evidence type="ECO:0000313" key="2">
    <source>
        <dbReference type="EMBL" id="GHJ86875.1"/>
    </source>
</evidence>
<dbReference type="Proteomes" id="UP000620104">
    <property type="component" value="Unassembled WGS sequence"/>
</dbReference>
<accession>A0A8H3YER7</accession>
<sequence>MFRNFFGRRESSTKRTSLKAHIKLQNDGLVLHPGESDVGSEDNAIVSGVVHLTSDSSINVRSTRIAFVLQYRYKRVGKDVWEEGILQEHGETFVCGQDNDAIAVSYSKNGGTIERRLDFAILVPKDTATFEYLPCGSRIAPQIRVSVELDYLDWQPDELRALPPSPPVYVDDGTIVNSNHQIVTERWSGGSVVPTSVSTISEPIISCGSLSPGSTAAHQLSTWVKNFMISANPNPSQGPVKLRLHKRGVAAGIGEWNAYLWSDSFSVGSYIQPRIDFTDMASTCNIYAIELHLVQTYSVVPIEEYKIGVYDPEEYQYPSETFLLHSTGEKPRTNKPGYEAKALWRGTPVPGDVVPMIAPANDEYKFSWEGNQIRLPVAKYVRPSTCEGTKSPIIIKHKFVLKVYFTVTGETVEGQPIPNITNGVGHLRLLIANMPQPLPSCACVEAWVTLPGYDEANAPKGSPKVPLCACCYTSEDQFPKSDFAKAFPPEELEERERNHPLPTQSKSPVAHSGHGYLP</sequence>
<keyword evidence="3" id="KW-1185">Reference proteome</keyword>
<reference evidence="2" key="1">
    <citation type="submission" date="2020-07" db="EMBL/GenBank/DDBJ databases">
        <title>Draft Genome Sequence of a Deep-Sea Yeast, Naganishia (Cryptococcus) liquefaciens strain N6.</title>
        <authorList>
            <person name="Han Y.W."/>
            <person name="Kajitani R."/>
            <person name="Morimoto H."/>
            <person name="Parhat M."/>
            <person name="Tsubouchi H."/>
            <person name="Bakenova O."/>
            <person name="Ogata M."/>
            <person name="Argunhan B."/>
            <person name="Aoki R."/>
            <person name="Kajiwara S."/>
            <person name="Itoh T."/>
            <person name="Iwasaki H."/>
        </authorList>
    </citation>
    <scope>NUCLEOTIDE SEQUENCE</scope>
    <source>
        <strain evidence="2">N6</strain>
    </source>
</reference>
<comment type="caution">
    <text evidence="2">The sequence shown here is derived from an EMBL/GenBank/DDBJ whole genome shotgun (WGS) entry which is preliminary data.</text>
</comment>